<name>A0A4R1FGX3_9PAST</name>
<dbReference type="InterPro" id="IPR051044">
    <property type="entry name" value="MAG_DAG_Lipase"/>
</dbReference>
<keyword evidence="2" id="KW-0378">Hydrolase</keyword>
<protein>
    <submittedName>
        <fullName evidence="2">Alpha-beta hydrolase superfamily lysophospholipase</fullName>
    </submittedName>
</protein>
<accession>A0A4R1FGX3</accession>
<dbReference type="OrthoDB" id="1376138at2"/>
<dbReference type="EMBL" id="SMFT01000008">
    <property type="protein sequence ID" value="TCJ94016.1"/>
    <property type="molecule type" value="Genomic_DNA"/>
</dbReference>
<dbReference type="Proteomes" id="UP000294702">
    <property type="component" value="Unassembled WGS sequence"/>
</dbReference>
<dbReference type="Pfam" id="PF12697">
    <property type="entry name" value="Abhydrolase_6"/>
    <property type="match status" value="1"/>
</dbReference>
<evidence type="ECO:0000313" key="2">
    <source>
        <dbReference type="EMBL" id="TCJ94016.1"/>
    </source>
</evidence>
<evidence type="ECO:0000259" key="1">
    <source>
        <dbReference type="Pfam" id="PF12697"/>
    </source>
</evidence>
<feature type="domain" description="AB hydrolase-1" evidence="1">
    <location>
        <begin position="54"/>
        <end position="294"/>
    </location>
</feature>
<reference evidence="2 3" key="1">
    <citation type="submission" date="2019-03" db="EMBL/GenBank/DDBJ databases">
        <title>Genomic Encyclopedia of Type Strains, Phase IV (KMG-IV): sequencing the most valuable type-strain genomes for metagenomic binning, comparative biology and taxonomic classification.</title>
        <authorList>
            <person name="Goeker M."/>
        </authorList>
    </citation>
    <scope>NUCLEOTIDE SEQUENCE [LARGE SCALE GENOMIC DNA]</scope>
    <source>
        <strain evidence="2 3">DSM 15534</strain>
    </source>
</reference>
<dbReference type="GO" id="GO:0016787">
    <property type="term" value="F:hydrolase activity"/>
    <property type="evidence" value="ECO:0007669"/>
    <property type="project" value="UniProtKB-KW"/>
</dbReference>
<dbReference type="InterPro" id="IPR029058">
    <property type="entry name" value="AB_hydrolase_fold"/>
</dbReference>
<dbReference type="SUPFAM" id="SSF53474">
    <property type="entry name" value="alpha/beta-Hydrolases"/>
    <property type="match status" value="1"/>
</dbReference>
<comment type="caution">
    <text evidence="2">The sequence shown here is derived from an EMBL/GenBank/DDBJ whole genome shotgun (WGS) entry which is preliminary data.</text>
</comment>
<dbReference type="PANTHER" id="PTHR11614">
    <property type="entry name" value="PHOSPHOLIPASE-RELATED"/>
    <property type="match status" value="1"/>
</dbReference>
<proteinExistence type="predicted"/>
<evidence type="ECO:0000313" key="3">
    <source>
        <dbReference type="Proteomes" id="UP000294702"/>
    </source>
</evidence>
<dbReference type="InterPro" id="IPR000073">
    <property type="entry name" value="AB_hydrolase_1"/>
</dbReference>
<organism evidence="2 3">
    <name type="scientific">Volucribacter psittacicida</name>
    <dbReference type="NCBI Taxonomy" id="203482"/>
    <lineage>
        <taxon>Bacteria</taxon>
        <taxon>Pseudomonadati</taxon>
        <taxon>Pseudomonadota</taxon>
        <taxon>Gammaproteobacteria</taxon>
        <taxon>Pasteurellales</taxon>
        <taxon>Pasteurellaceae</taxon>
        <taxon>Volucribacter</taxon>
    </lineage>
</organism>
<sequence>MFYQQQPNWRAVMQALPSGYHLSSEQLPQEQWWQWGKHRVHLDCFRNPQAAAKLICLHGVGTNGRQISLIVGAKQASYGYETIMLDMPTYGLTETAERGAVRYDDWVQLVCDYIDEEARRDSRPIFLYGLSAGGMQTYHVACQQPKVKGIIGMTFLDQRLPQVRQATAISPLMGKMGVPAMGLACQIGLAKWRVPMKWVSKMSALVNDPQVLRTMLKDPTSAGNGVSMRFLQSYMNYCPAIEPEQFKQCPILLTQPTQDHWTPLALSELTLGKITQVPVKTVLLPDGGHYPIEATALQTLNNAIHQFIQQQLG</sequence>
<gene>
    <name evidence="2" type="ORF">EV694_2154</name>
</gene>
<keyword evidence="3" id="KW-1185">Reference proteome</keyword>
<dbReference type="Gene3D" id="3.40.50.1820">
    <property type="entry name" value="alpha/beta hydrolase"/>
    <property type="match status" value="1"/>
</dbReference>
<dbReference type="RefSeq" id="WP_132692298.1">
    <property type="nucleotide sequence ID" value="NZ_SMFT01000008.1"/>
</dbReference>
<dbReference type="AlphaFoldDB" id="A0A4R1FGX3"/>